<dbReference type="AlphaFoldDB" id="A0A550C6M0"/>
<feature type="compositionally biased region" description="Polar residues" evidence="2">
    <location>
        <begin position="480"/>
        <end position="492"/>
    </location>
</feature>
<evidence type="ECO:0000313" key="4">
    <source>
        <dbReference type="Proteomes" id="UP000320762"/>
    </source>
</evidence>
<keyword evidence="1" id="KW-0175">Coiled coil</keyword>
<feature type="region of interest" description="Disordered" evidence="2">
    <location>
        <begin position="1"/>
        <end position="62"/>
    </location>
</feature>
<evidence type="ECO:0000256" key="1">
    <source>
        <dbReference type="SAM" id="Coils"/>
    </source>
</evidence>
<sequence length="531" mass="58819">MASKSKRLVLRVPGKLQKSRPSVSREPQPRLSHTRPTERSDVQDPDVSSDTEEQPRKRSSDRVLAALEKYLDGPRKRPRVDDRSSPLYPYLHGARGCVCDVPYMLFGDLESVFMQGIHEAGLKLADDVEEDAEARAAALNDELARTRLEKQRSIAFNVLAEKIPSLRELLAELVAYPELYMALVIMMQDVQNDGKCDDTAIIKREVIKYARKDPKKKKRIMDDADIDNKSKRGLNVRNFGYGICTRKHYDAMLEDYERSDSSRELSRKESLPALEATRDEREAAHRELKRAADVARKARERSQEKARKKTAAMEGELAALDGRAERLQAKRTKLEGTVLPDLEEQLRVLERELQRAEMEELYGGELDVEPLNADVSEFGEVITHPLFPPRTTPIRAPTYPPLAGTVPGIITRPSGHRPVSHHTAPRAHGAHHHRHHFHHHSHPNGKAGSRGAPLLSSSSGTHLSSGSSSSSHLATAPVPSATSRSQGSTLSSAAPPFEPGRPIRTAVVTASGSTGLGSNTTAVPIQRQPVH</sequence>
<accession>A0A550C6M0</accession>
<feature type="compositionally biased region" description="Basic residues" evidence="2">
    <location>
        <begin position="414"/>
        <end position="443"/>
    </location>
</feature>
<organism evidence="3 4">
    <name type="scientific">Schizophyllum amplum</name>
    <dbReference type="NCBI Taxonomy" id="97359"/>
    <lineage>
        <taxon>Eukaryota</taxon>
        <taxon>Fungi</taxon>
        <taxon>Dikarya</taxon>
        <taxon>Basidiomycota</taxon>
        <taxon>Agaricomycotina</taxon>
        <taxon>Agaricomycetes</taxon>
        <taxon>Agaricomycetidae</taxon>
        <taxon>Agaricales</taxon>
        <taxon>Schizophyllaceae</taxon>
        <taxon>Schizophyllum</taxon>
    </lineage>
</organism>
<proteinExistence type="predicted"/>
<keyword evidence="4" id="KW-1185">Reference proteome</keyword>
<feature type="compositionally biased region" description="Polar residues" evidence="2">
    <location>
        <begin position="508"/>
        <end position="523"/>
    </location>
</feature>
<evidence type="ECO:0000313" key="3">
    <source>
        <dbReference type="EMBL" id="TRM60429.1"/>
    </source>
</evidence>
<dbReference type="EMBL" id="VDMD01000022">
    <property type="protein sequence ID" value="TRM60429.1"/>
    <property type="molecule type" value="Genomic_DNA"/>
</dbReference>
<reference evidence="3 4" key="1">
    <citation type="journal article" date="2019" name="New Phytol.">
        <title>Comparative genomics reveals unique wood-decay strategies and fruiting body development in the Schizophyllaceae.</title>
        <authorList>
            <person name="Almasi E."/>
            <person name="Sahu N."/>
            <person name="Krizsan K."/>
            <person name="Balint B."/>
            <person name="Kovacs G.M."/>
            <person name="Kiss B."/>
            <person name="Cseklye J."/>
            <person name="Drula E."/>
            <person name="Henrissat B."/>
            <person name="Nagy I."/>
            <person name="Chovatia M."/>
            <person name="Adam C."/>
            <person name="LaButti K."/>
            <person name="Lipzen A."/>
            <person name="Riley R."/>
            <person name="Grigoriev I.V."/>
            <person name="Nagy L.G."/>
        </authorList>
    </citation>
    <scope>NUCLEOTIDE SEQUENCE [LARGE SCALE GENOMIC DNA]</scope>
    <source>
        <strain evidence="3 4">NL-1724</strain>
    </source>
</reference>
<feature type="region of interest" description="Disordered" evidence="2">
    <location>
        <begin position="257"/>
        <end position="281"/>
    </location>
</feature>
<comment type="caution">
    <text evidence="3">The sequence shown here is derived from an EMBL/GenBank/DDBJ whole genome shotgun (WGS) entry which is preliminary data.</text>
</comment>
<dbReference type="Proteomes" id="UP000320762">
    <property type="component" value="Unassembled WGS sequence"/>
</dbReference>
<feature type="coiled-coil region" evidence="1">
    <location>
        <begin position="122"/>
        <end position="149"/>
    </location>
</feature>
<feature type="region of interest" description="Disordered" evidence="2">
    <location>
        <begin position="295"/>
        <end position="314"/>
    </location>
</feature>
<feature type="region of interest" description="Disordered" evidence="2">
    <location>
        <begin position="407"/>
        <end position="531"/>
    </location>
</feature>
<protein>
    <submittedName>
        <fullName evidence="3">Uncharacterized protein</fullName>
    </submittedName>
</protein>
<feature type="compositionally biased region" description="Low complexity" evidence="2">
    <location>
        <begin position="454"/>
        <end position="476"/>
    </location>
</feature>
<evidence type="ECO:0000256" key="2">
    <source>
        <dbReference type="SAM" id="MobiDB-lite"/>
    </source>
</evidence>
<feature type="compositionally biased region" description="Acidic residues" evidence="2">
    <location>
        <begin position="43"/>
        <end position="52"/>
    </location>
</feature>
<name>A0A550C6M0_9AGAR</name>
<feature type="compositionally biased region" description="Basic and acidic residues" evidence="2">
    <location>
        <begin position="295"/>
        <end position="305"/>
    </location>
</feature>
<gene>
    <name evidence="3" type="ORF">BD626DRAFT_632560</name>
</gene>